<dbReference type="OrthoDB" id="5449367at2"/>
<reference evidence="2 3" key="1">
    <citation type="journal article" date="2013" name="J. Microbiol. Biotechnol.">
        <title>Novosphingobium ginsenosidimutans sp. nov., with the ability to convert ginsenoside.</title>
        <authorList>
            <person name="Kim J.K."/>
            <person name="He D."/>
            <person name="Liu Q.M."/>
            <person name="Park H.Y."/>
            <person name="Jung M.S."/>
            <person name="Yoon M.H."/>
            <person name="Kim S.C."/>
            <person name="Im W.T."/>
        </authorList>
    </citation>
    <scope>NUCLEOTIDE SEQUENCE [LARGE SCALE GENOMIC DNA]</scope>
    <source>
        <strain evidence="2 3">FW-6</strain>
    </source>
</reference>
<dbReference type="GO" id="GO:0008168">
    <property type="term" value="F:methyltransferase activity"/>
    <property type="evidence" value="ECO:0007669"/>
    <property type="project" value="UniProtKB-KW"/>
</dbReference>
<accession>A0A5B8S5B5</accession>
<dbReference type="PANTHER" id="PTHR43591:SF24">
    <property type="entry name" value="2-METHOXY-6-POLYPRENYL-1,4-BENZOQUINOL METHYLASE, MITOCHONDRIAL"/>
    <property type="match status" value="1"/>
</dbReference>
<dbReference type="GO" id="GO:0032259">
    <property type="term" value="P:methylation"/>
    <property type="evidence" value="ECO:0007669"/>
    <property type="project" value="UniProtKB-KW"/>
</dbReference>
<dbReference type="EMBL" id="CP042345">
    <property type="protein sequence ID" value="QEA16583.1"/>
    <property type="molecule type" value="Genomic_DNA"/>
</dbReference>
<dbReference type="RefSeq" id="WP_147090662.1">
    <property type="nucleotide sequence ID" value="NZ_BAABJD010000005.1"/>
</dbReference>
<proteinExistence type="predicted"/>
<keyword evidence="2" id="KW-0489">Methyltransferase</keyword>
<dbReference type="Gene3D" id="3.40.50.150">
    <property type="entry name" value="Vaccinia Virus protein VP39"/>
    <property type="match status" value="1"/>
</dbReference>
<sequence>MTLALNHPMNPEKTPEELARGRFVSGIRSLILNDLAGDLKTAYDKRAAPAFKKREGREPASSRDAHMALRGDPAFNIYSAMRVQAQKMVWASVGDSVARESDKLAAEAAKVSNQPGSVTLNPNLEVPRNVSAIDVHLMPGSYVRGEDSLEAGAIYDRGLAVFSMGLMGANLDDIGLSMAKYISLRYPDFHPQRILDTGCTIGHNTLPWKQTYPDAEVIAIDAAPGGLVYGSARAKMQGLEVHFQQMCADSLDFPDASFDMVWSSMFLHELSKKTRAAAFAEAYRVLKPGGLMLHMELPPNGEMSAFDGFYLDWDSYYNEEPFYKGYRDESPPELCARAGFAPENYFQFVVPSVGIYGEQAIADMVASDQAEAVGQATTGRLAEGVMWFGYGAWKQ</sequence>
<organism evidence="2 3">
    <name type="scientific">Novosphingobium ginsenosidimutans</name>
    <dbReference type="NCBI Taxonomy" id="1176536"/>
    <lineage>
        <taxon>Bacteria</taxon>
        <taxon>Pseudomonadati</taxon>
        <taxon>Pseudomonadota</taxon>
        <taxon>Alphaproteobacteria</taxon>
        <taxon>Sphingomonadales</taxon>
        <taxon>Sphingomonadaceae</taxon>
        <taxon>Novosphingobium</taxon>
    </lineage>
</organism>
<feature type="domain" description="Methyltransferase" evidence="1">
    <location>
        <begin position="194"/>
        <end position="290"/>
    </location>
</feature>
<name>A0A5B8S5B5_9SPHN</name>
<protein>
    <submittedName>
        <fullName evidence="2">Class I SAM-dependent methyltransferase</fullName>
    </submittedName>
</protein>
<dbReference type="PANTHER" id="PTHR43591">
    <property type="entry name" value="METHYLTRANSFERASE"/>
    <property type="match status" value="1"/>
</dbReference>
<evidence type="ECO:0000313" key="2">
    <source>
        <dbReference type="EMBL" id="QEA16583.1"/>
    </source>
</evidence>
<dbReference type="Proteomes" id="UP000321172">
    <property type="component" value="Chromosome"/>
</dbReference>
<dbReference type="InterPro" id="IPR041698">
    <property type="entry name" value="Methyltransf_25"/>
</dbReference>
<dbReference type="Pfam" id="PF13649">
    <property type="entry name" value="Methyltransf_25"/>
    <property type="match status" value="1"/>
</dbReference>
<dbReference type="CDD" id="cd02440">
    <property type="entry name" value="AdoMet_MTases"/>
    <property type="match status" value="1"/>
</dbReference>
<keyword evidence="2" id="KW-0808">Transferase</keyword>
<dbReference type="KEGG" id="ngf:FRF71_10810"/>
<dbReference type="InterPro" id="IPR029063">
    <property type="entry name" value="SAM-dependent_MTases_sf"/>
</dbReference>
<gene>
    <name evidence="2" type="ORF">FRF71_10810</name>
</gene>
<dbReference type="AlphaFoldDB" id="A0A5B8S5B5"/>
<keyword evidence="3" id="KW-1185">Reference proteome</keyword>
<evidence type="ECO:0000259" key="1">
    <source>
        <dbReference type="Pfam" id="PF13649"/>
    </source>
</evidence>
<evidence type="ECO:0000313" key="3">
    <source>
        <dbReference type="Proteomes" id="UP000321172"/>
    </source>
</evidence>
<dbReference type="SUPFAM" id="SSF53335">
    <property type="entry name" value="S-adenosyl-L-methionine-dependent methyltransferases"/>
    <property type="match status" value="1"/>
</dbReference>